<evidence type="ECO:0000313" key="3">
    <source>
        <dbReference type="EMBL" id="EDW74007.1"/>
    </source>
</evidence>
<dbReference type="OMA" id="FGYHIRH"/>
<evidence type="ECO:0000256" key="2">
    <source>
        <dbReference type="SAM" id="SignalP"/>
    </source>
</evidence>
<dbReference type="InParanoid" id="B4MPG8"/>
<reference evidence="3 4" key="1">
    <citation type="journal article" date="2007" name="Nature">
        <title>Evolution of genes and genomes on the Drosophila phylogeny.</title>
        <authorList>
            <consortium name="Drosophila 12 Genomes Consortium"/>
            <person name="Clark A.G."/>
            <person name="Eisen M.B."/>
            <person name="Smith D.R."/>
            <person name="Bergman C.M."/>
            <person name="Oliver B."/>
            <person name="Markow T.A."/>
            <person name="Kaufman T.C."/>
            <person name="Kellis M."/>
            <person name="Gelbart W."/>
            <person name="Iyer V.N."/>
            <person name="Pollard D.A."/>
            <person name="Sackton T.B."/>
            <person name="Larracuente A.M."/>
            <person name="Singh N.D."/>
            <person name="Abad J.P."/>
            <person name="Abt D.N."/>
            <person name="Adryan B."/>
            <person name="Aguade M."/>
            <person name="Akashi H."/>
            <person name="Anderson W.W."/>
            <person name="Aquadro C.F."/>
            <person name="Ardell D.H."/>
            <person name="Arguello R."/>
            <person name="Artieri C.G."/>
            <person name="Barbash D.A."/>
            <person name="Barker D."/>
            <person name="Barsanti P."/>
            <person name="Batterham P."/>
            <person name="Batzoglou S."/>
            <person name="Begun D."/>
            <person name="Bhutkar A."/>
            <person name="Blanco E."/>
            <person name="Bosak S.A."/>
            <person name="Bradley R.K."/>
            <person name="Brand A.D."/>
            <person name="Brent M.R."/>
            <person name="Brooks A.N."/>
            <person name="Brown R.H."/>
            <person name="Butlin R.K."/>
            <person name="Caggese C."/>
            <person name="Calvi B.R."/>
            <person name="Bernardo de Carvalho A."/>
            <person name="Caspi A."/>
            <person name="Castrezana S."/>
            <person name="Celniker S.E."/>
            <person name="Chang J.L."/>
            <person name="Chapple C."/>
            <person name="Chatterji S."/>
            <person name="Chinwalla A."/>
            <person name="Civetta A."/>
            <person name="Clifton S.W."/>
            <person name="Comeron J.M."/>
            <person name="Costello J.C."/>
            <person name="Coyne J.A."/>
            <person name="Daub J."/>
            <person name="David R.G."/>
            <person name="Delcher A.L."/>
            <person name="Delehaunty K."/>
            <person name="Do C.B."/>
            <person name="Ebling H."/>
            <person name="Edwards K."/>
            <person name="Eickbush T."/>
            <person name="Evans J.D."/>
            <person name="Filipski A."/>
            <person name="Findeiss S."/>
            <person name="Freyhult E."/>
            <person name="Fulton L."/>
            <person name="Fulton R."/>
            <person name="Garcia A.C."/>
            <person name="Gardiner A."/>
            <person name="Garfield D.A."/>
            <person name="Garvin B.E."/>
            <person name="Gibson G."/>
            <person name="Gilbert D."/>
            <person name="Gnerre S."/>
            <person name="Godfrey J."/>
            <person name="Good R."/>
            <person name="Gotea V."/>
            <person name="Gravely B."/>
            <person name="Greenberg A.J."/>
            <person name="Griffiths-Jones S."/>
            <person name="Gross S."/>
            <person name="Guigo R."/>
            <person name="Gustafson E.A."/>
            <person name="Haerty W."/>
            <person name="Hahn M.W."/>
            <person name="Halligan D.L."/>
            <person name="Halpern A.L."/>
            <person name="Halter G.M."/>
            <person name="Han M.V."/>
            <person name="Heger A."/>
            <person name="Hillier L."/>
            <person name="Hinrichs A.S."/>
            <person name="Holmes I."/>
            <person name="Hoskins R.A."/>
            <person name="Hubisz M.J."/>
            <person name="Hultmark D."/>
            <person name="Huntley M.A."/>
            <person name="Jaffe D.B."/>
            <person name="Jagadeeshan S."/>
            <person name="Jeck W.R."/>
            <person name="Johnson J."/>
            <person name="Jones C.D."/>
            <person name="Jordan W.C."/>
            <person name="Karpen G.H."/>
            <person name="Kataoka E."/>
            <person name="Keightley P.D."/>
            <person name="Kheradpour P."/>
            <person name="Kirkness E.F."/>
            <person name="Koerich L.B."/>
            <person name="Kristiansen K."/>
            <person name="Kudrna D."/>
            <person name="Kulathinal R.J."/>
            <person name="Kumar S."/>
            <person name="Kwok R."/>
            <person name="Lander E."/>
            <person name="Langley C.H."/>
            <person name="Lapoint R."/>
            <person name="Lazzaro B.P."/>
            <person name="Lee S.J."/>
            <person name="Levesque L."/>
            <person name="Li R."/>
            <person name="Lin C.F."/>
            <person name="Lin M.F."/>
            <person name="Lindblad-Toh K."/>
            <person name="Llopart A."/>
            <person name="Long M."/>
            <person name="Low L."/>
            <person name="Lozovsky E."/>
            <person name="Lu J."/>
            <person name="Luo M."/>
            <person name="Machado C.A."/>
            <person name="Makalowski W."/>
            <person name="Marzo M."/>
            <person name="Matsuda M."/>
            <person name="Matzkin L."/>
            <person name="McAllister B."/>
            <person name="McBride C.S."/>
            <person name="McKernan B."/>
            <person name="McKernan K."/>
            <person name="Mendez-Lago M."/>
            <person name="Minx P."/>
            <person name="Mollenhauer M.U."/>
            <person name="Montooth K."/>
            <person name="Mount S.M."/>
            <person name="Mu X."/>
            <person name="Myers E."/>
            <person name="Negre B."/>
            <person name="Newfeld S."/>
            <person name="Nielsen R."/>
            <person name="Noor M.A."/>
            <person name="O'Grady P."/>
            <person name="Pachter L."/>
            <person name="Papaceit M."/>
            <person name="Parisi M.J."/>
            <person name="Parisi M."/>
            <person name="Parts L."/>
            <person name="Pedersen J.S."/>
            <person name="Pesole G."/>
            <person name="Phillippy A.M."/>
            <person name="Ponting C.P."/>
            <person name="Pop M."/>
            <person name="Porcelli D."/>
            <person name="Powell J.R."/>
            <person name="Prohaska S."/>
            <person name="Pruitt K."/>
            <person name="Puig M."/>
            <person name="Quesneville H."/>
            <person name="Ram K.R."/>
            <person name="Rand D."/>
            <person name="Rasmussen M.D."/>
            <person name="Reed L.K."/>
            <person name="Reenan R."/>
            <person name="Reily A."/>
            <person name="Remington K.A."/>
            <person name="Rieger T.T."/>
            <person name="Ritchie M.G."/>
            <person name="Robin C."/>
            <person name="Rogers Y.H."/>
            <person name="Rohde C."/>
            <person name="Rozas J."/>
            <person name="Rubenfield M.J."/>
            <person name="Ruiz A."/>
            <person name="Russo S."/>
            <person name="Salzberg S.L."/>
            <person name="Sanchez-Gracia A."/>
            <person name="Saranga D.J."/>
            <person name="Sato H."/>
            <person name="Schaeffer S.W."/>
            <person name="Schatz M.C."/>
            <person name="Schlenke T."/>
            <person name="Schwartz R."/>
            <person name="Segarra C."/>
            <person name="Singh R.S."/>
            <person name="Sirot L."/>
            <person name="Sirota M."/>
            <person name="Sisneros N.B."/>
            <person name="Smith C.D."/>
            <person name="Smith T.F."/>
            <person name="Spieth J."/>
            <person name="Stage D.E."/>
            <person name="Stark A."/>
            <person name="Stephan W."/>
            <person name="Strausberg R.L."/>
            <person name="Strempel S."/>
            <person name="Sturgill D."/>
            <person name="Sutton G."/>
            <person name="Sutton G.G."/>
            <person name="Tao W."/>
            <person name="Teichmann S."/>
            <person name="Tobari Y.N."/>
            <person name="Tomimura Y."/>
            <person name="Tsolas J.M."/>
            <person name="Valente V.L."/>
            <person name="Venter E."/>
            <person name="Venter J.C."/>
            <person name="Vicario S."/>
            <person name="Vieira F.G."/>
            <person name="Vilella A.J."/>
            <person name="Villasante A."/>
            <person name="Walenz B."/>
            <person name="Wang J."/>
            <person name="Wasserman M."/>
            <person name="Watts T."/>
            <person name="Wilson D."/>
            <person name="Wilson R.K."/>
            <person name="Wing R.A."/>
            <person name="Wolfner M.F."/>
            <person name="Wong A."/>
            <person name="Wong G.K."/>
            <person name="Wu C.I."/>
            <person name="Wu G."/>
            <person name="Yamamoto D."/>
            <person name="Yang H.P."/>
            <person name="Yang S.P."/>
            <person name="Yorke J.A."/>
            <person name="Yoshida K."/>
            <person name="Zdobnov E."/>
            <person name="Zhang P."/>
            <person name="Zhang Y."/>
            <person name="Zimin A.V."/>
            <person name="Baldwin J."/>
            <person name="Abdouelleil A."/>
            <person name="Abdulkadir J."/>
            <person name="Abebe A."/>
            <person name="Abera B."/>
            <person name="Abreu J."/>
            <person name="Acer S.C."/>
            <person name="Aftuck L."/>
            <person name="Alexander A."/>
            <person name="An P."/>
            <person name="Anderson E."/>
            <person name="Anderson S."/>
            <person name="Arachi H."/>
            <person name="Azer M."/>
            <person name="Bachantsang P."/>
            <person name="Barry A."/>
            <person name="Bayul T."/>
            <person name="Berlin A."/>
            <person name="Bessette D."/>
            <person name="Bloom T."/>
            <person name="Blye J."/>
            <person name="Boguslavskiy L."/>
            <person name="Bonnet C."/>
            <person name="Boukhgalter B."/>
            <person name="Bourzgui I."/>
            <person name="Brown A."/>
            <person name="Cahill P."/>
            <person name="Channer S."/>
            <person name="Cheshatsang Y."/>
            <person name="Chuda L."/>
            <person name="Citroen M."/>
            <person name="Collymore A."/>
            <person name="Cooke P."/>
            <person name="Costello M."/>
            <person name="D'Aco K."/>
            <person name="Daza R."/>
            <person name="De Haan G."/>
            <person name="DeGray S."/>
            <person name="DeMaso C."/>
            <person name="Dhargay N."/>
            <person name="Dooley K."/>
            <person name="Dooley E."/>
            <person name="Doricent M."/>
            <person name="Dorje P."/>
            <person name="Dorjee K."/>
            <person name="Dupes A."/>
            <person name="Elong R."/>
            <person name="Falk J."/>
            <person name="Farina A."/>
            <person name="Faro S."/>
            <person name="Ferguson D."/>
            <person name="Fisher S."/>
            <person name="Foley C.D."/>
            <person name="Franke A."/>
            <person name="Friedrich D."/>
            <person name="Gadbois L."/>
            <person name="Gearin G."/>
            <person name="Gearin C.R."/>
            <person name="Giannoukos G."/>
            <person name="Goode T."/>
            <person name="Graham J."/>
            <person name="Grandbois E."/>
            <person name="Grewal S."/>
            <person name="Gyaltsen K."/>
            <person name="Hafez N."/>
            <person name="Hagos B."/>
            <person name="Hall J."/>
            <person name="Henson C."/>
            <person name="Hollinger A."/>
            <person name="Honan T."/>
            <person name="Huard M.D."/>
            <person name="Hughes L."/>
            <person name="Hurhula B."/>
            <person name="Husby M.E."/>
            <person name="Kamat A."/>
            <person name="Kanga B."/>
            <person name="Kashin S."/>
            <person name="Khazanovich D."/>
            <person name="Kisner P."/>
            <person name="Lance K."/>
            <person name="Lara M."/>
            <person name="Lee W."/>
            <person name="Lennon N."/>
            <person name="Letendre F."/>
            <person name="LeVine R."/>
            <person name="Lipovsky A."/>
            <person name="Liu X."/>
            <person name="Liu J."/>
            <person name="Liu S."/>
            <person name="Lokyitsang T."/>
            <person name="Lokyitsang Y."/>
            <person name="Lubonja R."/>
            <person name="Lui A."/>
            <person name="MacDonald P."/>
            <person name="Magnisalis V."/>
            <person name="Maru K."/>
            <person name="Matthews C."/>
            <person name="McCusker W."/>
            <person name="McDonough S."/>
            <person name="Mehta T."/>
            <person name="Meldrim J."/>
            <person name="Meneus L."/>
            <person name="Mihai O."/>
            <person name="Mihalev A."/>
            <person name="Mihova T."/>
            <person name="Mittelman R."/>
            <person name="Mlenga V."/>
            <person name="Montmayeur A."/>
            <person name="Mulrain L."/>
            <person name="Navidi A."/>
            <person name="Naylor J."/>
            <person name="Negash T."/>
            <person name="Nguyen T."/>
            <person name="Nguyen N."/>
            <person name="Nicol R."/>
            <person name="Norbu C."/>
            <person name="Norbu N."/>
            <person name="Novod N."/>
            <person name="O'Neill B."/>
            <person name="Osman S."/>
            <person name="Markiewicz E."/>
            <person name="Oyono O.L."/>
            <person name="Patti C."/>
            <person name="Phunkhang P."/>
            <person name="Pierre F."/>
            <person name="Priest M."/>
            <person name="Raghuraman S."/>
            <person name="Rege F."/>
            <person name="Reyes R."/>
            <person name="Rise C."/>
            <person name="Rogov P."/>
            <person name="Ross K."/>
            <person name="Ryan E."/>
            <person name="Settipalli S."/>
            <person name="Shea T."/>
            <person name="Sherpa N."/>
            <person name="Shi L."/>
            <person name="Shih D."/>
            <person name="Sparrow T."/>
            <person name="Spaulding J."/>
            <person name="Stalker J."/>
            <person name="Stange-Thomann N."/>
            <person name="Stavropoulos S."/>
            <person name="Stone C."/>
            <person name="Strader C."/>
            <person name="Tesfaye S."/>
            <person name="Thomson T."/>
            <person name="Thoulutsang Y."/>
            <person name="Thoulutsang D."/>
            <person name="Topham K."/>
            <person name="Topping I."/>
            <person name="Tsamla T."/>
            <person name="Vassiliev H."/>
            <person name="Vo A."/>
            <person name="Wangchuk T."/>
            <person name="Wangdi T."/>
            <person name="Weiand M."/>
            <person name="Wilkinson J."/>
            <person name="Wilson A."/>
            <person name="Yadav S."/>
            <person name="Young G."/>
            <person name="Yu Q."/>
            <person name="Zembek L."/>
            <person name="Zhong D."/>
            <person name="Zimmer A."/>
            <person name="Zwirko Z."/>
            <person name="Jaffe D.B."/>
            <person name="Alvarez P."/>
            <person name="Brockman W."/>
            <person name="Butler J."/>
            <person name="Chin C."/>
            <person name="Gnerre S."/>
            <person name="Grabherr M."/>
            <person name="Kleber M."/>
            <person name="Mauceli E."/>
            <person name="MacCallum I."/>
        </authorList>
    </citation>
    <scope>NUCLEOTIDE SEQUENCE [LARGE SCALE GENOMIC DNA]</scope>
    <source>
        <strain evidence="4">Tucson 14030-0811.24</strain>
    </source>
</reference>
<keyword evidence="4" id="KW-1185">Reference proteome</keyword>
<feature type="compositionally biased region" description="Low complexity" evidence="1">
    <location>
        <begin position="44"/>
        <end position="54"/>
    </location>
</feature>
<dbReference type="EMBL" id="CH963849">
    <property type="protein sequence ID" value="EDW74007.1"/>
    <property type="molecule type" value="Genomic_DNA"/>
</dbReference>
<feature type="chain" id="PRO_5002818458" evidence="2">
    <location>
        <begin position="20"/>
        <end position="312"/>
    </location>
</feature>
<evidence type="ECO:0000256" key="1">
    <source>
        <dbReference type="SAM" id="MobiDB-lite"/>
    </source>
</evidence>
<feature type="region of interest" description="Disordered" evidence="1">
    <location>
        <begin position="99"/>
        <end position="119"/>
    </location>
</feature>
<dbReference type="AlphaFoldDB" id="B4MPG8"/>
<dbReference type="PANTHER" id="PTHR21163:SF1">
    <property type="entry name" value="PROTEIN G12"/>
    <property type="match status" value="1"/>
</dbReference>
<dbReference type="PANTHER" id="PTHR21163">
    <property type="entry name" value="PROTEIN G12"/>
    <property type="match status" value="1"/>
</dbReference>
<sequence>MLYHVVLLIGCCCISLSAARNLQLHSDEVVMVEDIVKEITQDASGSNSSSSSSSVALITLKESSEESKESEEESVTDDLIFLAPKSPLHITQIHHHHHIEEKTMDEHNKDKPKVEEETTPVTPIDMSAFMALIPFEEVQTMVKDYYRHDAKVQRAVAFLTSSYFIKMKQDFIQSPEVQSFTSYLNASGLDVLKLINSVIQASIPPPEELILDPTDATESSAPKDAKLDEIHNEEDGTPKVKLNNLHGLVKSILDIVPQDQILATFFDKIETDKQFAKLVNSIGTPKFATLLDNLLNSVHLQKLKVVLENNSS</sequence>
<protein>
    <submittedName>
        <fullName evidence="3">GK21602</fullName>
    </submittedName>
</protein>
<proteinExistence type="predicted"/>
<dbReference type="Pfam" id="PF06757">
    <property type="entry name" value="Ins_allergen_rp"/>
    <property type="match status" value="1"/>
</dbReference>
<keyword evidence="2" id="KW-0732">Signal</keyword>
<feature type="compositionally biased region" description="Basic and acidic residues" evidence="1">
    <location>
        <begin position="99"/>
        <end position="116"/>
    </location>
</feature>
<dbReference type="OrthoDB" id="7882129at2759"/>
<accession>B4MPG8</accession>
<dbReference type="InterPro" id="IPR010629">
    <property type="entry name" value="Ins_allergen"/>
</dbReference>
<feature type="region of interest" description="Disordered" evidence="1">
    <location>
        <begin position="41"/>
        <end position="76"/>
    </location>
</feature>
<organism evidence="4">
    <name type="scientific">Drosophila willistoni</name>
    <name type="common">Fruit fly</name>
    <dbReference type="NCBI Taxonomy" id="7260"/>
    <lineage>
        <taxon>Eukaryota</taxon>
        <taxon>Metazoa</taxon>
        <taxon>Ecdysozoa</taxon>
        <taxon>Arthropoda</taxon>
        <taxon>Hexapoda</taxon>
        <taxon>Insecta</taxon>
        <taxon>Pterygota</taxon>
        <taxon>Neoptera</taxon>
        <taxon>Endopterygota</taxon>
        <taxon>Diptera</taxon>
        <taxon>Brachycera</taxon>
        <taxon>Muscomorpha</taxon>
        <taxon>Ephydroidea</taxon>
        <taxon>Drosophilidae</taxon>
        <taxon>Drosophila</taxon>
        <taxon>Sophophora</taxon>
    </lineage>
</organism>
<gene>
    <name evidence="3" type="primary">Dwil\GK21602</name>
    <name evidence="3" type="ORF">Dwil_GK21602</name>
</gene>
<name>B4MPG8_DROWI</name>
<dbReference type="PhylomeDB" id="B4MPG8"/>
<dbReference type="KEGG" id="dwi:6640140"/>
<dbReference type="HOGENOM" id="CLU_076193_0_0_1"/>
<feature type="signal peptide" evidence="2">
    <location>
        <begin position="1"/>
        <end position="19"/>
    </location>
</feature>
<dbReference type="Proteomes" id="UP000007798">
    <property type="component" value="Unassembled WGS sequence"/>
</dbReference>
<evidence type="ECO:0000313" key="4">
    <source>
        <dbReference type="Proteomes" id="UP000007798"/>
    </source>
</evidence>